<name>A0ABQ6E5Q3_9GAMM</name>
<accession>A0ABQ6E5Q3</accession>
<dbReference type="InterPro" id="IPR036105">
    <property type="entry name" value="DiNase_FeMo-co_biosyn_sf"/>
</dbReference>
<keyword evidence="4" id="KW-1185">Reference proteome</keyword>
<feature type="domain" description="Dinitrogenase iron-molybdenum cofactor biosynthesis" evidence="2">
    <location>
        <begin position="18"/>
        <end position="110"/>
    </location>
</feature>
<proteinExistence type="predicted"/>
<gene>
    <name evidence="3" type="ORF">GCM10007916_35850</name>
</gene>
<evidence type="ECO:0000313" key="4">
    <source>
        <dbReference type="Proteomes" id="UP001157353"/>
    </source>
</evidence>
<dbReference type="Proteomes" id="UP001157353">
    <property type="component" value="Unassembled WGS sequence"/>
</dbReference>
<organism evidence="3 4">
    <name type="scientific">Psychromonas marina</name>
    <dbReference type="NCBI Taxonomy" id="88364"/>
    <lineage>
        <taxon>Bacteria</taxon>
        <taxon>Pseudomonadati</taxon>
        <taxon>Pseudomonadota</taxon>
        <taxon>Gammaproteobacteria</taxon>
        <taxon>Alteromonadales</taxon>
        <taxon>Psychromonadaceae</taxon>
        <taxon>Psychromonas</taxon>
    </lineage>
</organism>
<protein>
    <recommendedName>
        <fullName evidence="2">Dinitrogenase iron-molybdenum cofactor biosynthesis domain-containing protein</fullName>
    </recommendedName>
</protein>
<comment type="caution">
    <text evidence="3">The sequence shown here is derived from an EMBL/GenBank/DDBJ whole genome shotgun (WGS) entry which is preliminary data.</text>
</comment>
<evidence type="ECO:0000259" key="2">
    <source>
        <dbReference type="Pfam" id="PF02579"/>
    </source>
</evidence>
<dbReference type="SUPFAM" id="SSF53146">
    <property type="entry name" value="Nitrogenase accessory factor-like"/>
    <property type="match status" value="1"/>
</dbReference>
<evidence type="ECO:0000256" key="1">
    <source>
        <dbReference type="ARBA" id="ARBA00023231"/>
    </source>
</evidence>
<dbReference type="Gene3D" id="3.30.420.130">
    <property type="entry name" value="Dinitrogenase iron-molybdenum cofactor biosynthesis domain"/>
    <property type="match status" value="1"/>
</dbReference>
<sequence length="143" mass="16447">MPKQQQQRLNIAFASSNESDLDEHFGSCQQLSIYRLSPDSWKHIKSVQFATVQGHNQQKIVQRLAVLSDCFAVYSLACGNSVRQQLLAQGTRVVVHPQREAIEQLLTQIQANWPGAIAQRQSRQRNKKQDENYFNHLAESEWE</sequence>
<reference evidence="4" key="1">
    <citation type="journal article" date="2019" name="Int. J. Syst. Evol. Microbiol.">
        <title>The Global Catalogue of Microorganisms (GCM) 10K type strain sequencing project: providing services to taxonomists for standard genome sequencing and annotation.</title>
        <authorList>
            <consortium name="The Broad Institute Genomics Platform"/>
            <consortium name="The Broad Institute Genome Sequencing Center for Infectious Disease"/>
            <person name="Wu L."/>
            <person name="Ma J."/>
        </authorList>
    </citation>
    <scope>NUCLEOTIDE SEQUENCE [LARGE SCALE GENOMIC DNA]</scope>
    <source>
        <strain evidence="4">NBRC 103166</strain>
    </source>
</reference>
<dbReference type="RefSeq" id="WP_284205618.1">
    <property type="nucleotide sequence ID" value="NZ_BSPQ01000026.1"/>
</dbReference>
<dbReference type="EMBL" id="BSPQ01000026">
    <property type="protein sequence ID" value="GLS92513.1"/>
    <property type="molecule type" value="Genomic_DNA"/>
</dbReference>
<evidence type="ECO:0000313" key="3">
    <source>
        <dbReference type="EMBL" id="GLS92513.1"/>
    </source>
</evidence>
<keyword evidence="1" id="KW-0535">Nitrogen fixation</keyword>
<dbReference type="Pfam" id="PF02579">
    <property type="entry name" value="Nitro_FeMo-Co"/>
    <property type="match status" value="1"/>
</dbReference>
<dbReference type="InterPro" id="IPR003731">
    <property type="entry name" value="Di-Nase_FeMo-co_biosynth"/>
</dbReference>